<proteinExistence type="predicted"/>
<protein>
    <submittedName>
        <fullName evidence="1">Uncharacterized protein</fullName>
    </submittedName>
</protein>
<sequence length="71" mass="8663">MTTMNPQPPWIEYPDAEPWWGGWRQGISEAWLLRTWLPFWQALGETAKAEYLQRWPPPTEDWRTQVTVYWK</sequence>
<reference evidence="2" key="1">
    <citation type="submission" date="2018-09" db="EMBL/GenBank/DDBJ databases">
        <authorList>
            <person name="Livingstone P.G."/>
            <person name="Whitworth D.E."/>
        </authorList>
    </citation>
    <scope>NUCLEOTIDE SEQUENCE [LARGE SCALE GENOMIC DNA]</scope>
    <source>
        <strain evidence="2">CA051B</strain>
    </source>
</reference>
<evidence type="ECO:0000313" key="1">
    <source>
        <dbReference type="EMBL" id="RKH63917.1"/>
    </source>
</evidence>
<evidence type="ECO:0000313" key="2">
    <source>
        <dbReference type="Proteomes" id="UP000272888"/>
    </source>
</evidence>
<dbReference type="Proteomes" id="UP000272888">
    <property type="component" value="Unassembled WGS sequence"/>
</dbReference>
<organism evidence="1 2">
    <name type="scientific">Corallococcus llansteffanensis</name>
    <dbReference type="NCBI Taxonomy" id="2316731"/>
    <lineage>
        <taxon>Bacteria</taxon>
        <taxon>Pseudomonadati</taxon>
        <taxon>Myxococcota</taxon>
        <taxon>Myxococcia</taxon>
        <taxon>Myxococcales</taxon>
        <taxon>Cystobacterineae</taxon>
        <taxon>Myxococcaceae</taxon>
        <taxon>Corallococcus</taxon>
    </lineage>
</organism>
<dbReference type="EMBL" id="RAWB01000057">
    <property type="protein sequence ID" value="RKH63917.1"/>
    <property type="molecule type" value="Genomic_DNA"/>
</dbReference>
<comment type="caution">
    <text evidence="1">The sequence shown here is derived from an EMBL/GenBank/DDBJ whole genome shotgun (WGS) entry which is preliminary data.</text>
</comment>
<dbReference type="AlphaFoldDB" id="A0A3A8Q5G2"/>
<name>A0A3A8Q5G2_9BACT</name>
<keyword evidence="2" id="KW-1185">Reference proteome</keyword>
<gene>
    <name evidence="1" type="ORF">D7V93_08115</name>
</gene>
<accession>A0A3A8Q5G2</accession>